<accession>A0A923T8Q6</accession>
<name>A0A923T8Q6_9BACT</name>
<protein>
    <submittedName>
        <fullName evidence="1">Uncharacterized protein</fullName>
    </submittedName>
</protein>
<dbReference type="Proteomes" id="UP000650081">
    <property type="component" value="Unassembled WGS sequence"/>
</dbReference>
<organism evidence="1 2">
    <name type="scientific">Neolewinella lacunae</name>
    <dbReference type="NCBI Taxonomy" id="1517758"/>
    <lineage>
        <taxon>Bacteria</taxon>
        <taxon>Pseudomonadati</taxon>
        <taxon>Bacteroidota</taxon>
        <taxon>Saprospiria</taxon>
        <taxon>Saprospirales</taxon>
        <taxon>Lewinellaceae</taxon>
        <taxon>Neolewinella</taxon>
    </lineage>
</organism>
<sequence>MILRAEPRQVMRFVEDNFEILRDLYQVQLKEHLIPAEAFQAITRHRGDIVTRRLFAYKILREMGDDYRMTEQVGNYLGFLTQEFKPMLPEQLRRYHGSIQDLYGLLNVHQQMDEVTHALRLERLYDEIQSFLDNVTNNTHTLLKRTQQLKINRRQLSYAERLREAKQLIGHYIDPLTNIIDLNHENSIASLLQRIGRDVNLDRLGTHAPAVQDRYEQLDQLLRLVNGHLLRETDVIRRELTPLIDRIQRESEVLGGFLAFLERPFLLPTPELGQRHKLQIFGDQTQADLRMYVEQFIKATRRPRIRLGEGPAAAVVPVFQRAAYRKKLDAALPLSDFFGWCEETMAGVDTADRERYLLSLISLLFSDSERYALTFFPDYHSFPVEGFTYRLPRVEVVGRKSSPNR</sequence>
<keyword evidence="2" id="KW-1185">Reference proteome</keyword>
<evidence type="ECO:0000313" key="2">
    <source>
        <dbReference type="Proteomes" id="UP000650081"/>
    </source>
</evidence>
<reference evidence="1" key="1">
    <citation type="submission" date="2020-08" db="EMBL/GenBank/DDBJ databases">
        <title>Lewinella bacteria from marine environments.</title>
        <authorList>
            <person name="Zhong Y."/>
        </authorList>
    </citation>
    <scope>NUCLEOTIDE SEQUENCE</scope>
    <source>
        <strain evidence="1">KCTC 42187</strain>
    </source>
</reference>
<dbReference type="AlphaFoldDB" id="A0A923T8Q6"/>
<dbReference type="EMBL" id="JACSIT010000141">
    <property type="protein sequence ID" value="MBC6995890.1"/>
    <property type="molecule type" value="Genomic_DNA"/>
</dbReference>
<dbReference type="RefSeq" id="WP_187467906.1">
    <property type="nucleotide sequence ID" value="NZ_JACSIT010000141.1"/>
</dbReference>
<comment type="caution">
    <text evidence="1">The sequence shown here is derived from an EMBL/GenBank/DDBJ whole genome shotgun (WGS) entry which is preliminary data.</text>
</comment>
<evidence type="ECO:0000313" key="1">
    <source>
        <dbReference type="EMBL" id="MBC6995890.1"/>
    </source>
</evidence>
<proteinExistence type="predicted"/>
<gene>
    <name evidence="1" type="ORF">H9S92_17110</name>
</gene>